<evidence type="ECO:0000313" key="1">
    <source>
        <dbReference type="EMBL" id="HAF0796660.1"/>
    </source>
</evidence>
<protein>
    <submittedName>
        <fullName evidence="1">Uncharacterized protein</fullName>
    </submittedName>
</protein>
<gene>
    <name evidence="1" type="ORF">G9W11_003419</name>
</gene>
<accession>A0A741LJL6</accession>
<reference evidence="1" key="2">
    <citation type="submission" date="2018-07" db="EMBL/GenBank/DDBJ databases">
        <authorList>
            <consortium name="NCBI Pathogen Detection Project"/>
        </authorList>
    </citation>
    <scope>NUCLEOTIDE SEQUENCE</scope>
    <source>
        <strain evidence="1">11-2590</strain>
    </source>
</reference>
<comment type="caution">
    <text evidence="1">The sequence shown here is derived from an EMBL/GenBank/DDBJ whole genome shotgun (WGS) entry which is preliminary data.</text>
</comment>
<dbReference type="EMBL" id="DAATZT010000023">
    <property type="protein sequence ID" value="HAF0796660.1"/>
    <property type="molecule type" value="Genomic_DNA"/>
</dbReference>
<dbReference type="AlphaFoldDB" id="A0A741LJL6"/>
<reference evidence="1" key="1">
    <citation type="journal article" date="2018" name="Genome Biol.">
        <title>SKESA: strategic k-mer extension for scrupulous assemblies.</title>
        <authorList>
            <person name="Souvorov A."/>
            <person name="Agarwala R."/>
            <person name="Lipman D.J."/>
        </authorList>
    </citation>
    <scope>NUCLEOTIDE SEQUENCE</scope>
    <source>
        <strain evidence="1">11-2590</strain>
    </source>
</reference>
<name>A0A741LJL6_SALEB</name>
<organism evidence="1">
    <name type="scientific">Salmonella enterica subsp. enterica serovar Java</name>
    <dbReference type="NCBI Taxonomy" id="224729"/>
    <lineage>
        <taxon>Bacteria</taxon>
        <taxon>Pseudomonadati</taxon>
        <taxon>Pseudomonadota</taxon>
        <taxon>Gammaproteobacteria</taxon>
        <taxon>Enterobacterales</taxon>
        <taxon>Enterobacteriaceae</taxon>
        <taxon>Salmonella</taxon>
    </lineage>
</organism>
<proteinExistence type="predicted"/>
<sequence length="106" mass="12353">MSGYPQNRLITLWRIDAELLVCHLSPLWCFFPQFLFSSWPLLPACSWLPPAASVPRPDGHGTGVFIAQARRRCDFTPCPRQFKVRPFLCWLINIQSCQFFFEGDQY</sequence>